<dbReference type="FunFam" id="1.20.58.60:FF:000170">
    <property type="entry name" value="Dystrophin"/>
    <property type="match status" value="1"/>
</dbReference>
<dbReference type="PROSITE" id="PS00020">
    <property type="entry name" value="ACTININ_2"/>
    <property type="match status" value="1"/>
</dbReference>
<evidence type="ECO:0000256" key="2">
    <source>
        <dbReference type="ARBA" id="ARBA00023203"/>
    </source>
</evidence>
<dbReference type="Ensembl" id="ENSCPRT00005005707.1">
    <property type="protein sequence ID" value="ENSCPRP00005004883.1"/>
    <property type="gene ID" value="ENSCPRG00005003194.1"/>
</dbReference>
<dbReference type="FunFam" id="1.10.418.10:FF:000044">
    <property type="entry name" value="utrophin isoform X2"/>
    <property type="match status" value="1"/>
</dbReference>
<name>A0A7M4E5W2_CROPO</name>
<dbReference type="CDD" id="cd00176">
    <property type="entry name" value="SPEC"/>
    <property type="match status" value="1"/>
</dbReference>
<feature type="domain" description="Calponin-homology (CH)" evidence="4">
    <location>
        <begin position="7"/>
        <end position="111"/>
    </location>
</feature>
<dbReference type="GeneTree" id="ENSGT00940000154342"/>
<evidence type="ECO:0000256" key="3">
    <source>
        <dbReference type="SAM" id="Coils"/>
    </source>
</evidence>
<dbReference type="SMART" id="SM00150">
    <property type="entry name" value="SPEC"/>
    <property type="match status" value="3"/>
</dbReference>
<protein>
    <recommendedName>
        <fullName evidence="4">Calponin-homology (CH) domain-containing protein</fullName>
    </recommendedName>
</protein>
<organism evidence="5 6">
    <name type="scientific">Crocodylus porosus</name>
    <name type="common">Saltwater crocodile</name>
    <name type="synonym">Estuarine crocodile</name>
    <dbReference type="NCBI Taxonomy" id="8502"/>
    <lineage>
        <taxon>Eukaryota</taxon>
        <taxon>Metazoa</taxon>
        <taxon>Chordata</taxon>
        <taxon>Craniata</taxon>
        <taxon>Vertebrata</taxon>
        <taxon>Euteleostomi</taxon>
        <taxon>Archelosauria</taxon>
        <taxon>Archosauria</taxon>
        <taxon>Crocodylia</taxon>
        <taxon>Longirostres</taxon>
        <taxon>Crocodylidae</taxon>
        <taxon>Crocodylus</taxon>
    </lineage>
</organism>
<feature type="domain" description="Calponin-homology (CH)" evidence="4">
    <location>
        <begin position="126"/>
        <end position="232"/>
    </location>
</feature>
<dbReference type="Gene3D" id="1.10.418.10">
    <property type="entry name" value="Calponin-like domain"/>
    <property type="match status" value="2"/>
</dbReference>
<feature type="coiled-coil region" evidence="3">
    <location>
        <begin position="476"/>
        <end position="506"/>
    </location>
</feature>
<dbReference type="FunFam" id="1.10.418.10:FF:000032">
    <property type="entry name" value="utrophin isoform X1"/>
    <property type="match status" value="1"/>
</dbReference>
<dbReference type="FunFam" id="1.20.58.60:FF:000075">
    <property type="entry name" value="utrophin isoform X1"/>
    <property type="match status" value="1"/>
</dbReference>
<dbReference type="PROSITE" id="PS00019">
    <property type="entry name" value="ACTININ_1"/>
    <property type="match status" value="1"/>
</dbReference>
<dbReference type="PANTHER" id="PTHR11915">
    <property type="entry name" value="SPECTRIN/FILAMIN RELATED CYTOSKELETAL PROTEIN"/>
    <property type="match status" value="1"/>
</dbReference>
<dbReference type="CDD" id="cd21233">
    <property type="entry name" value="CH_DMD_rpt2"/>
    <property type="match status" value="1"/>
</dbReference>
<dbReference type="InterPro" id="IPR001589">
    <property type="entry name" value="Actinin_actin-bd_CS"/>
</dbReference>
<accession>A0A7M4E5W2</accession>
<dbReference type="FunFam" id="1.20.58.60:FF:000118">
    <property type="entry name" value="Dystrophin"/>
    <property type="match status" value="1"/>
</dbReference>
<reference evidence="5" key="2">
    <citation type="submission" date="2025-09" db="UniProtKB">
        <authorList>
            <consortium name="Ensembl"/>
        </authorList>
    </citation>
    <scope>IDENTIFICATION</scope>
</reference>
<evidence type="ECO:0000259" key="4">
    <source>
        <dbReference type="PROSITE" id="PS50021"/>
    </source>
</evidence>
<proteinExistence type="predicted"/>
<evidence type="ECO:0000313" key="6">
    <source>
        <dbReference type="Proteomes" id="UP000594220"/>
    </source>
</evidence>
<dbReference type="InterPro" id="IPR001715">
    <property type="entry name" value="CH_dom"/>
</dbReference>
<keyword evidence="3" id="KW-0175">Coiled coil</keyword>
<evidence type="ECO:0000256" key="1">
    <source>
        <dbReference type="ARBA" id="ARBA00022737"/>
    </source>
</evidence>
<sequence length="768" mass="88264">FADEREDVQKKTFTKWINAQFAKFGRHHIEDLFTDFRDGRRLLELLEGLTGQKLAKEKGSTRVHALNNVNKALQVLQKNNVDLVNIGSTDIVDGNHKLTLGLIWSIILHWQVKDVMKNIMAGLQQTNSEKILLSWVRQSTRSYPQVNVINFTSSWSDGLAFNALIHSHRPDLFDWNSLASQQSVIQRLDHAFNVAKRHLGIEKLLDPEDIATAYPDKKSILMYVTSLFQVLPQQVTIEAIREVETLPRQSKVTREEHIPLHHQQRFSQQITVSVTQGHAHTPSLSPKPLFKSYAYMQAAYVMSPDQKRRQFPPQYLGVPEDKPFGRSLMEEVDLDSYQTALEEVLTWLLSAEDSLQAQGDISNDVEEVKEQFHTHEGFMMELTAHQGRVGNVLQVGSQLITAGKLSEDEENEIQEQMNLLNSRWENLRVASMEKQSNLHKILMDLQNQQLTQLTEWLAKTEERTKKVESEPLGPDLEDLKRQIEEHKALQEDLEQEQVKVNSLTHMVVVVDESSGDKATAALEEQLQHLGDRWAAICKWTEDRWVLLQDILRKWQLFAEEQCLFDAWLTEKEDAVNNVHTTGFKDQNEMLTNLRKLAILKGDLEMKRQTLNKLNSLSQELLAAIKNKAVAQKLEGWLENFAQRWDNLVQKMESSSKQISQAVTTTQTSLTQTTVMETVTMVTTREQILVKHAKEELPPPPPHKKRQLVVDSESRKRFDADTTELHSWMTRSEVVLQSPEFAIYRKEGNLSELQEKVNVGKTCQSTFKV</sequence>
<keyword evidence="1" id="KW-0677">Repeat</keyword>
<dbReference type="InterPro" id="IPR036872">
    <property type="entry name" value="CH_dom_sf"/>
</dbReference>
<dbReference type="SMART" id="SM00033">
    <property type="entry name" value="CH"/>
    <property type="match status" value="2"/>
</dbReference>
<dbReference type="Gene3D" id="1.20.58.60">
    <property type="match status" value="3"/>
</dbReference>
<dbReference type="Pfam" id="PF00307">
    <property type="entry name" value="CH"/>
    <property type="match status" value="2"/>
</dbReference>
<dbReference type="SUPFAM" id="SSF46966">
    <property type="entry name" value="Spectrin repeat"/>
    <property type="match status" value="2"/>
</dbReference>
<keyword evidence="6" id="KW-1185">Reference proteome</keyword>
<dbReference type="SUPFAM" id="SSF47576">
    <property type="entry name" value="Calponin-homology domain, CH-domain"/>
    <property type="match status" value="1"/>
</dbReference>
<reference evidence="5" key="1">
    <citation type="submission" date="2025-08" db="UniProtKB">
        <authorList>
            <consortium name="Ensembl"/>
        </authorList>
    </citation>
    <scope>IDENTIFICATION</scope>
</reference>
<keyword evidence="2" id="KW-0009">Actin-binding</keyword>
<dbReference type="CDD" id="cd21231">
    <property type="entry name" value="CH_DMD_rpt1"/>
    <property type="match status" value="1"/>
</dbReference>
<dbReference type="InterPro" id="IPR002017">
    <property type="entry name" value="Spectrin_repeat"/>
</dbReference>
<dbReference type="InterPro" id="IPR018159">
    <property type="entry name" value="Spectrin/alpha-actinin"/>
</dbReference>
<dbReference type="AlphaFoldDB" id="A0A7M4E5W2"/>
<dbReference type="PROSITE" id="PS50021">
    <property type="entry name" value="CH"/>
    <property type="match status" value="2"/>
</dbReference>
<dbReference type="GO" id="GO:0003779">
    <property type="term" value="F:actin binding"/>
    <property type="evidence" value="ECO:0007669"/>
    <property type="project" value="UniProtKB-KW"/>
</dbReference>
<evidence type="ECO:0000313" key="5">
    <source>
        <dbReference type="Ensembl" id="ENSCPRP00005004883.1"/>
    </source>
</evidence>
<dbReference type="Proteomes" id="UP000594220">
    <property type="component" value="Unplaced"/>
</dbReference>
<dbReference type="Pfam" id="PF00435">
    <property type="entry name" value="Spectrin"/>
    <property type="match status" value="2"/>
</dbReference>